<reference evidence="1" key="1">
    <citation type="submission" date="2023-03" db="EMBL/GenBank/DDBJ databases">
        <title>Massive genome expansion in bonnet fungi (Mycena s.s.) driven by repeated elements and novel gene families across ecological guilds.</title>
        <authorList>
            <consortium name="Lawrence Berkeley National Laboratory"/>
            <person name="Harder C.B."/>
            <person name="Miyauchi S."/>
            <person name="Viragh M."/>
            <person name="Kuo A."/>
            <person name="Thoen E."/>
            <person name="Andreopoulos B."/>
            <person name="Lu D."/>
            <person name="Skrede I."/>
            <person name="Drula E."/>
            <person name="Henrissat B."/>
            <person name="Morin E."/>
            <person name="Kohler A."/>
            <person name="Barry K."/>
            <person name="LaButti K."/>
            <person name="Morin E."/>
            <person name="Salamov A."/>
            <person name="Lipzen A."/>
            <person name="Mereny Z."/>
            <person name="Hegedus B."/>
            <person name="Baldrian P."/>
            <person name="Stursova M."/>
            <person name="Weitz H."/>
            <person name="Taylor A."/>
            <person name="Grigoriev I.V."/>
            <person name="Nagy L.G."/>
            <person name="Martin F."/>
            <person name="Kauserud H."/>
        </authorList>
    </citation>
    <scope>NUCLEOTIDE SEQUENCE</scope>
    <source>
        <strain evidence="1">CBHHK200</strain>
    </source>
</reference>
<evidence type="ECO:0000313" key="1">
    <source>
        <dbReference type="EMBL" id="KAJ7024869.1"/>
    </source>
</evidence>
<dbReference type="AlphaFoldDB" id="A0AAD6SC68"/>
<comment type="caution">
    <text evidence="1">The sequence shown here is derived from an EMBL/GenBank/DDBJ whole genome shotgun (WGS) entry which is preliminary data.</text>
</comment>
<keyword evidence="2" id="KW-1185">Reference proteome</keyword>
<sequence>MDDTPADADCADYIFHAHAAPQSEIPSTEAEARDVDWMRRDGRAPTDDAPKGARTEALAQLNLKSLRKELELTDQIHLRTSLGVADDAPKGARSQVR</sequence>
<gene>
    <name evidence="1" type="ORF">C8F04DRAFT_1269875</name>
</gene>
<accession>A0AAD6SC68</accession>
<organism evidence="1 2">
    <name type="scientific">Mycena alexandri</name>
    <dbReference type="NCBI Taxonomy" id="1745969"/>
    <lineage>
        <taxon>Eukaryota</taxon>
        <taxon>Fungi</taxon>
        <taxon>Dikarya</taxon>
        <taxon>Basidiomycota</taxon>
        <taxon>Agaricomycotina</taxon>
        <taxon>Agaricomycetes</taxon>
        <taxon>Agaricomycetidae</taxon>
        <taxon>Agaricales</taxon>
        <taxon>Marasmiineae</taxon>
        <taxon>Mycenaceae</taxon>
        <taxon>Mycena</taxon>
    </lineage>
</organism>
<dbReference type="EMBL" id="JARJCM010000163">
    <property type="protein sequence ID" value="KAJ7024869.1"/>
    <property type="molecule type" value="Genomic_DNA"/>
</dbReference>
<name>A0AAD6SC68_9AGAR</name>
<proteinExistence type="predicted"/>
<protein>
    <submittedName>
        <fullName evidence="1">Uncharacterized protein</fullName>
    </submittedName>
</protein>
<evidence type="ECO:0000313" key="2">
    <source>
        <dbReference type="Proteomes" id="UP001218188"/>
    </source>
</evidence>
<dbReference type="Proteomes" id="UP001218188">
    <property type="component" value="Unassembled WGS sequence"/>
</dbReference>